<comment type="caution">
    <text evidence="1">The sequence shown here is derived from an EMBL/GenBank/DDBJ whole genome shotgun (WGS) entry which is preliminary data.</text>
</comment>
<evidence type="ECO:0000313" key="1">
    <source>
        <dbReference type="EMBL" id="SDP74848.1"/>
    </source>
</evidence>
<dbReference type="InterPro" id="IPR004927">
    <property type="entry name" value="MerB"/>
</dbReference>
<evidence type="ECO:0000313" key="2">
    <source>
        <dbReference type="Proteomes" id="UP000198646"/>
    </source>
</evidence>
<dbReference type="InterPro" id="IPR053717">
    <property type="entry name" value="MerB_lyase_sf"/>
</dbReference>
<dbReference type="SUPFAM" id="SSF160387">
    <property type="entry name" value="NosL/MerB-like"/>
    <property type="match status" value="1"/>
</dbReference>
<sequence>MTNDPHTMSLDMSVVTDPDVTDALPQLLTEWRARKQWDTMSVPARDLHLAILKAFLNHGQPPKVDPQDKALLNDLEARDLIVMDDETIRHAYPFSNSNMPHSVTIAGITNHTVCAIDAFGASAMVGLPGEVRFDCGACGDTVSVKIGDQGLTLLEAEPQDARIWAGIVEDGGCAASSQCQSMIGFCSEAHLESWRGQQSGDTVGFSFSAAQALQAGSATFRPFMARDAKPILQPSE</sequence>
<proteinExistence type="predicted"/>
<gene>
    <name evidence="1" type="ORF">SAMN04488512_13512</name>
</gene>
<dbReference type="GO" id="GO:0016829">
    <property type="term" value="F:lyase activity"/>
    <property type="evidence" value="ECO:0007669"/>
    <property type="project" value="UniProtKB-KW"/>
</dbReference>
<dbReference type="EMBL" id="FNJD01000035">
    <property type="protein sequence ID" value="SDP74848.1"/>
    <property type="molecule type" value="Genomic_DNA"/>
</dbReference>
<accession>A0ABY0SYC2</accession>
<name>A0ABY0SYC2_9RHOB</name>
<organism evidence="1 2">
    <name type="scientific">Sulfitobacter litoralis</name>
    <dbReference type="NCBI Taxonomy" id="335975"/>
    <lineage>
        <taxon>Bacteria</taxon>
        <taxon>Pseudomonadati</taxon>
        <taxon>Pseudomonadota</taxon>
        <taxon>Alphaproteobacteria</taxon>
        <taxon>Rhodobacterales</taxon>
        <taxon>Roseobacteraceae</taxon>
        <taxon>Sulfitobacter</taxon>
    </lineage>
</organism>
<dbReference type="Proteomes" id="UP000198646">
    <property type="component" value="Unassembled WGS sequence"/>
</dbReference>
<keyword evidence="2" id="KW-1185">Reference proteome</keyword>
<dbReference type="RefSeq" id="WP_093734436.1">
    <property type="nucleotide sequence ID" value="NZ_CAXBMM010000125.1"/>
</dbReference>
<dbReference type="Pfam" id="PF03243">
    <property type="entry name" value="MerB"/>
    <property type="match status" value="1"/>
</dbReference>
<keyword evidence="1" id="KW-0456">Lyase</keyword>
<protein>
    <submittedName>
        <fullName evidence="1">Alkylmercury lyase</fullName>
    </submittedName>
</protein>
<reference evidence="1 2" key="1">
    <citation type="submission" date="2016-10" db="EMBL/GenBank/DDBJ databases">
        <authorList>
            <person name="Varghese N."/>
            <person name="Submissions S."/>
        </authorList>
    </citation>
    <scope>NUCLEOTIDE SEQUENCE [LARGE SCALE GENOMIC DNA]</scope>
    <source>
        <strain evidence="1 2">DSM 17584</strain>
    </source>
</reference>
<dbReference type="Gene3D" id="3.30.450.410">
    <property type="match status" value="1"/>
</dbReference>